<dbReference type="RefSeq" id="WP_187224567.1">
    <property type="nucleotide sequence ID" value="NZ_JABVED010000032.1"/>
</dbReference>
<dbReference type="Proteomes" id="UP000734823">
    <property type="component" value="Unassembled WGS sequence"/>
</dbReference>
<evidence type="ECO:0000313" key="2">
    <source>
        <dbReference type="Proteomes" id="UP000734823"/>
    </source>
</evidence>
<reference evidence="1 2" key="1">
    <citation type="submission" date="2020-06" db="EMBL/GenBank/DDBJ databases">
        <title>Actinokineospora xiongansis sp. nov., isolated from soil of Baiyangdian.</title>
        <authorList>
            <person name="Zhang X."/>
        </authorList>
    </citation>
    <scope>NUCLEOTIDE SEQUENCE [LARGE SCALE GENOMIC DNA]</scope>
    <source>
        <strain evidence="1 2">HBU206404</strain>
    </source>
</reference>
<name>A0ABR7LGT6_9PSEU</name>
<evidence type="ECO:0000313" key="1">
    <source>
        <dbReference type="EMBL" id="MBC6451492.1"/>
    </source>
</evidence>
<proteinExistence type="predicted"/>
<comment type="caution">
    <text evidence="1">The sequence shown here is derived from an EMBL/GenBank/DDBJ whole genome shotgun (WGS) entry which is preliminary data.</text>
</comment>
<organism evidence="1 2">
    <name type="scientific">Actinokineospora xionganensis</name>
    <dbReference type="NCBI Taxonomy" id="2684470"/>
    <lineage>
        <taxon>Bacteria</taxon>
        <taxon>Bacillati</taxon>
        <taxon>Actinomycetota</taxon>
        <taxon>Actinomycetes</taxon>
        <taxon>Pseudonocardiales</taxon>
        <taxon>Pseudonocardiaceae</taxon>
        <taxon>Actinokineospora</taxon>
    </lineage>
</organism>
<gene>
    <name evidence="1" type="ORF">GPZ80_30545</name>
</gene>
<accession>A0ABR7LGT6</accession>
<dbReference type="EMBL" id="JABVED010000032">
    <property type="protein sequence ID" value="MBC6451492.1"/>
    <property type="molecule type" value="Genomic_DNA"/>
</dbReference>
<sequence>MSSENKISVGGNVGGHAVAGDGNVVGDGVTDPRIPELLRGLRDQLAANASKVPDYELVVHDIEALAAQTEKPEAKPEFVKSLWGRIRVALAGLVGATGTLAAVGTNVNEINEAITGVFGP</sequence>
<keyword evidence="2" id="KW-1185">Reference proteome</keyword>
<protein>
    <submittedName>
        <fullName evidence="1">Uncharacterized protein</fullName>
    </submittedName>
</protein>